<sequence length="303" mass="33024">MTGWKMELTLPDNLVPMVQEIIYGLDGTNFPTLSDFEIEKNSHSRLLEAYFSHRPDIAALRHRLQDILPAFDLSQAGIILSETEEKDWVSESQKLLQPVNSGLFFVYGCHDTDKIPPDRINILLEAGQAFGTGQHETTHGCLLAIGELAEEIELPETALDLGCGAGLLAIAMYRLWPTTIVASDIDPIATETTCDNVRTNGIPLVAVGTGKAGIAAITSDGFGSPDLQYDSPYDVIVANILAGPLQDMAADIVANLSGDGSLILSGLLDRQEKAVLDSYTKEGMGLVRRYVRGEWHSLMLRRK</sequence>
<dbReference type="InterPro" id="IPR029063">
    <property type="entry name" value="SAM-dependent_MTases_sf"/>
</dbReference>
<proteinExistence type="inferred from homology"/>
<dbReference type="EMBL" id="UOEJ01000204">
    <property type="protein sequence ID" value="VAW05128.1"/>
    <property type="molecule type" value="Genomic_DNA"/>
</dbReference>
<evidence type="ECO:0000313" key="6">
    <source>
        <dbReference type="EMBL" id="VAW05128.1"/>
    </source>
</evidence>
<evidence type="ECO:0000256" key="3">
    <source>
        <dbReference type="ARBA" id="ARBA00022603"/>
    </source>
</evidence>
<evidence type="ECO:0000256" key="2">
    <source>
        <dbReference type="ARBA" id="ARBA00022490"/>
    </source>
</evidence>
<dbReference type="InterPro" id="IPR050078">
    <property type="entry name" value="Ribosomal_L11_MeTrfase_PrmA"/>
</dbReference>
<protein>
    <submittedName>
        <fullName evidence="6">Ribosomal protein L11 methyltransferase</fullName>
    </submittedName>
</protein>
<dbReference type="Gene3D" id="3.40.50.150">
    <property type="entry name" value="Vaccinia Virus protein VP39"/>
    <property type="match status" value="1"/>
</dbReference>
<keyword evidence="3 6" id="KW-0489">Methyltransferase</keyword>
<keyword evidence="2" id="KW-0963">Cytoplasm</keyword>
<dbReference type="PANTHER" id="PTHR43648:SF1">
    <property type="entry name" value="ELECTRON TRANSFER FLAVOPROTEIN BETA SUBUNIT LYSINE METHYLTRANSFERASE"/>
    <property type="match status" value="1"/>
</dbReference>
<dbReference type="Pfam" id="PF06325">
    <property type="entry name" value="PrmA"/>
    <property type="match status" value="1"/>
</dbReference>
<dbReference type="GO" id="GO:0005840">
    <property type="term" value="C:ribosome"/>
    <property type="evidence" value="ECO:0007669"/>
    <property type="project" value="UniProtKB-KW"/>
</dbReference>
<reference evidence="6" key="1">
    <citation type="submission" date="2018-06" db="EMBL/GenBank/DDBJ databases">
        <authorList>
            <person name="Zhirakovskaya E."/>
        </authorList>
    </citation>
    <scope>NUCLEOTIDE SEQUENCE</scope>
</reference>
<dbReference type="SUPFAM" id="SSF53335">
    <property type="entry name" value="S-adenosyl-L-methionine-dependent methyltransferases"/>
    <property type="match status" value="1"/>
</dbReference>
<dbReference type="GO" id="GO:0008276">
    <property type="term" value="F:protein methyltransferase activity"/>
    <property type="evidence" value="ECO:0007669"/>
    <property type="project" value="InterPro"/>
</dbReference>
<comment type="similarity">
    <text evidence="1">Belongs to the methyltransferase superfamily. PrmA family.</text>
</comment>
<dbReference type="PANTHER" id="PTHR43648">
    <property type="entry name" value="ELECTRON TRANSFER FLAVOPROTEIN BETA SUBUNIT LYSINE METHYLTRANSFERASE"/>
    <property type="match status" value="1"/>
</dbReference>
<dbReference type="HAMAP" id="MF_00735">
    <property type="entry name" value="Methyltr_PrmA"/>
    <property type="match status" value="1"/>
</dbReference>
<keyword evidence="6" id="KW-0687">Ribonucleoprotein</keyword>
<organism evidence="6">
    <name type="scientific">hydrothermal vent metagenome</name>
    <dbReference type="NCBI Taxonomy" id="652676"/>
    <lineage>
        <taxon>unclassified sequences</taxon>
        <taxon>metagenomes</taxon>
        <taxon>ecological metagenomes</taxon>
    </lineage>
</organism>
<evidence type="ECO:0000256" key="1">
    <source>
        <dbReference type="ARBA" id="ARBA00009741"/>
    </source>
</evidence>
<keyword evidence="6" id="KW-0689">Ribosomal protein</keyword>
<dbReference type="InterPro" id="IPR004498">
    <property type="entry name" value="Ribosomal_PrmA_MeTrfase"/>
</dbReference>
<accession>A0A3B0SIC9</accession>
<dbReference type="AlphaFoldDB" id="A0A3B0SIC9"/>
<keyword evidence="4 6" id="KW-0808">Transferase</keyword>
<dbReference type="CDD" id="cd02440">
    <property type="entry name" value="AdoMet_MTases"/>
    <property type="match status" value="1"/>
</dbReference>
<evidence type="ECO:0000256" key="4">
    <source>
        <dbReference type="ARBA" id="ARBA00022679"/>
    </source>
</evidence>
<keyword evidence="5" id="KW-0949">S-adenosyl-L-methionine</keyword>
<evidence type="ECO:0000256" key="5">
    <source>
        <dbReference type="ARBA" id="ARBA00022691"/>
    </source>
</evidence>
<name>A0A3B0SIC9_9ZZZZ</name>
<gene>
    <name evidence="6" type="ORF">MNBD_ALPHA01-2475</name>
</gene>
<dbReference type="GO" id="GO:0032259">
    <property type="term" value="P:methylation"/>
    <property type="evidence" value="ECO:0007669"/>
    <property type="project" value="UniProtKB-KW"/>
</dbReference>